<reference evidence="4 5" key="1">
    <citation type="journal article" date="2015" name="Genome Biol. Evol.">
        <title>Comparative Genomics of a Bacterivorous Green Alga Reveals Evolutionary Causalities and Consequences of Phago-Mixotrophic Mode of Nutrition.</title>
        <authorList>
            <person name="Burns J.A."/>
            <person name="Paasch A."/>
            <person name="Narechania A."/>
            <person name="Kim E."/>
        </authorList>
    </citation>
    <scope>NUCLEOTIDE SEQUENCE [LARGE SCALE GENOMIC DNA]</scope>
    <source>
        <strain evidence="4 5">PLY_AMNH</strain>
    </source>
</reference>
<keyword evidence="5" id="KW-1185">Reference proteome</keyword>
<protein>
    <recommendedName>
        <fullName evidence="3">DUF6589 domain-containing protein</fullName>
    </recommendedName>
</protein>
<evidence type="ECO:0000313" key="4">
    <source>
        <dbReference type="EMBL" id="KAK3247443.1"/>
    </source>
</evidence>
<dbReference type="AlphaFoldDB" id="A0AAE0C490"/>
<evidence type="ECO:0000259" key="3">
    <source>
        <dbReference type="Pfam" id="PF20231"/>
    </source>
</evidence>
<keyword evidence="2" id="KW-1133">Transmembrane helix</keyword>
<comment type="caution">
    <text evidence="4">The sequence shown here is derived from an EMBL/GenBank/DDBJ whole genome shotgun (WGS) entry which is preliminary data.</text>
</comment>
<accession>A0AAE0C490</accession>
<feature type="compositionally biased region" description="Basic and acidic residues" evidence="1">
    <location>
        <begin position="630"/>
        <end position="644"/>
    </location>
</feature>
<dbReference type="InterPro" id="IPR046496">
    <property type="entry name" value="DUF6589"/>
</dbReference>
<keyword evidence="2" id="KW-0812">Transmembrane</keyword>
<evidence type="ECO:0000313" key="5">
    <source>
        <dbReference type="Proteomes" id="UP001190700"/>
    </source>
</evidence>
<feature type="domain" description="DUF6589" evidence="3">
    <location>
        <begin position="19"/>
        <end position="146"/>
    </location>
</feature>
<feature type="compositionally biased region" description="Acidic residues" evidence="1">
    <location>
        <begin position="604"/>
        <end position="629"/>
    </location>
</feature>
<keyword evidence="2" id="KW-0472">Membrane</keyword>
<evidence type="ECO:0000256" key="2">
    <source>
        <dbReference type="SAM" id="Phobius"/>
    </source>
</evidence>
<name>A0AAE0C490_9CHLO</name>
<feature type="region of interest" description="Disordered" evidence="1">
    <location>
        <begin position="604"/>
        <end position="644"/>
    </location>
</feature>
<dbReference type="Proteomes" id="UP001190700">
    <property type="component" value="Unassembled WGS sequence"/>
</dbReference>
<sequence length="644" mass="70942">MSTVCDSKPFTKFWWTQILQKYALLYFALRDAIRGADMMMVETVQRRAVYLFRFTGKVKYVVVTLAMLLNFLRLPYRLVEYIRYNRTISLTGKSEKNSAGDIYIENMNAFLTLCCGSTADDNWLRVMSILVSMMRATLTVFLRMAGIVRYTGHRHNMEKDKLKVKDLCLTLGMFKSDGVPLPLVDHFVGDGGATRMPEHAEKYLDIEGHSRAAVERACDVVRAVQVEAELSILANAAKRAFVCVIGSAPVRVRMAAGGVNPARVYSWCEEESDALRPEPEVDEGGDQEMAELMANGFLPLGSLSELERECIVTDGTPQHSLAVEEYERWMRERTGDAFVLAFAHRVSRDHASYLACELEEHSFDGTDLLLGGLRASISDDEAINIAVMQNQILCTDIEGERVAIRARLADFEVGCQARLLQAVVDGEDGLRWRLGNGVGGDGMQVEGGCFHAENLNRAEAMEKMKALRAKAAEGTSQPGDKGYMLAQRLVPMSGAGVVDCWSCKSVKMSFPSGSKFAGHIPLAAVRRADRQVDHDTPVIELGGVGKATGPKLIALGLTTIGSLAALTETSMAALHVQMQVAGVKNLNLRRHHENALALLATGVADEDPASEDEREMEDCLTFDDSDEEIERNLTSERHTLGSES</sequence>
<evidence type="ECO:0000256" key="1">
    <source>
        <dbReference type="SAM" id="MobiDB-lite"/>
    </source>
</evidence>
<gene>
    <name evidence="4" type="ORF">CYMTET_43063</name>
</gene>
<dbReference type="Pfam" id="PF20231">
    <property type="entry name" value="DUF6589"/>
    <property type="match status" value="1"/>
</dbReference>
<proteinExistence type="predicted"/>
<organism evidence="4 5">
    <name type="scientific">Cymbomonas tetramitiformis</name>
    <dbReference type="NCBI Taxonomy" id="36881"/>
    <lineage>
        <taxon>Eukaryota</taxon>
        <taxon>Viridiplantae</taxon>
        <taxon>Chlorophyta</taxon>
        <taxon>Pyramimonadophyceae</taxon>
        <taxon>Pyramimonadales</taxon>
        <taxon>Pyramimonadaceae</taxon>
        <taxon>Cymbomonas</taxon>
    </lineage>
</organism>
<feature type="transmembrane region" description="Helical" evidence="2">
    <location>
        <begin position="50"/>
        <end position="72"/>
    </location>
</feature>
<dbReference type="EMBL" id="LGRX02028972">
    <property type="protein sequence ID" value="KAK3247443.1"/>
    <property type="molecule type" value="Genomic_DNA"/>
</dbReference>